<evidence type="ECO:0000256" key="3">
    <source>
        <dbReference type="ARBA" id="ARBA00022448"/>
    </source>
</evidence>
<evidence type="ECO:0000256" key="13">
    <source>
        <dbReference type="SAM" id="Phobius"/>
    </source>
</evidence>
<evidence type="ECO:0000256" key="11">
    <source>
        <dbReference type="ARBA" id="ARBA00023136"/>
    </source>
</evidence>
<evidence type="ECO:0000259" key="14">
    <source>
        <dbReference type="PROSITE" id="PS50893"/>
    </source>
</evidence>
<dbReference type="PROSITE" id="PS00211">
    <property type="entry name" value="ABC_TRANSPORTER_1"/>
    <property type="match status" value="1"/>
</dbReference>
<dbReference type="GO" id="GO:0022857">
    <property type="term" value="F:transmembrane transporter activity"/>
    <property type="evidence" value="ECO:0007669"/>
    <property type="project" value="InterPro"/>
</dbReference>
<dbReference type="EMBL" id="BSFJ01000020">
    <property type="protein sequence ID" value="GLK72961.1"/>
    <property type="molecule type" value="Genomic_DNA"/>
</dbReference>
<keyword evidence="11 13" id="KW-0472">Membrane</keyword>
<accession>A0A9W6J8S3</accession>
<evidence type="ECO:0000256" key="6">
    <source>
        <dbReference type="ARBA" id="ARBA00022692"/>
    </source>
</evidence>
<feature type="transmembrane region" description="Helical" evidence="13">
    <location>
        <begin position="580"/>
        <end position="599"/>
    </location>
</feature>
<proteinExistence type="inferred from homology"/>
<evidence type="ECO:0000256" key="9">
    <source>
        <dbReference type="ARBA" id="ARBA00022840"/>
    </source>
</evidence>
<evidence type="ECO:0000256" key="4">
    <source>
        <dbReference type="ARBA" id="ARBA00022475"/>
    </source>
</evidence>
<keyword evidence="10 13" id="KW-1133">Transmembrane helix</keyword>
<evidence type="ECO:0000256" key="12">
    <source>
        <dbReference type="SAM" id="MobiDB-lite"/>
    </source>
</evidence>
<keyword evidence="6 13" id="KW-0812">Transmembrane</keyword>
<dbReference type="PANTHER" id="PTHR43790">
    <property type="entry name" value="CARBOHYDRATE TRANSPORT ATP-BINDING PROTEIN MG119-RELATED"/>
    <property type="match status" value="1"/>
</dbReference>
<evidence type="ECO:0000256" key="10">
    <source>
        <dbReference type="ARBA" id="ARBA00022989"/>
    </source>
</evidence>
<dbReference type="Gene3D" id="3.40.50.300">
    <property type="entry name" value="P-loop containing nucleotide triphosphate hydrolases"/>
    <property type="match status" value="2"/>
</dbReference>
<feature type="transmembrane region" description="Helical" evidence="13">
    <location>
        <begin position="744"/>
        <end position="764"/>
    </location>
</feature>
<gene>
    <name evidence="15" type="ORF">GCM10017643_30770</name>
</gene>
<evidence type="ECO:0000313" key="15">
    <source>
        <dbReference type="EMBL" id="GLK72961.1"/>
    </source>
</evidence>
<sequence length="849" mass="88201">MTAVFRTAQDAPAVAGASAHRLLDGSMTGDATGQMTPPAATAPQQDSPPVVRLAGIGKSFGPTRANHQVDLVVARGQVLGLVGGNGAGKSTLMRILCGVHRADEGTLAIDGVDIDPALFDTALAQAGGVRMVHQELSLCDNLSVAENFFLESPEAAGTRPFWRRVYRAQAKAALDAVFPDHGISVDAPVGHLQIGQRQMVEIARAVVAPRVRLIILDEPTSSLGPERSRQLRAFIRTQTARGISFIFISHKLQEVVDIADHVLVMRNGRSVWHGACADATVADLVQAMGGPTESAMRGRRAGRAAVAAGAPAIVRLSGALVAPLGHDLVLRAGEVVGLAGLEGSGQRDLLHRLHGRGDNDVRRTGTASFVSGDRQKEGVFPLWSVLSNIALGRLEGRRPLGIVSDRAERAAARAAAERLKLDPDRFDSPILDLSGGNQQKALVARALVGNAGTVLFDDPTRGVDVAAKEDFYTVIAEVARAGRLVVWHSTEDVEFLECDRVLVFSEGRIVRELAGAEITEPAIVDASFTRPGIDARPAGAAASGPAERLVELAPFASLAFVFAMMAWVNPLTVSMFGLELLLGPAIALVLVALAQMFVVGGSEIDLGVGAFAGLVNVVSATLLVDSPLLGVATLAFGVLAYGLIGATIQLRRIPAIVVTLGAAFIWIGIGYTLQPTPGGSSPPWLTAAFSWYLGEVPATLVLIAVAGLAALAIDRSPLGVVLRGFGNNAPAMTLGGWSPLRYAVIRYMIAGLFAVAAGLSLTAINTASDINAGAPFTLISVASVVMGGCALLGGLISPLGVVAGALTLALVGALLGALGVSSDYNAAVQGCLLLAMLMLRALADRRRPS</sequence>
<keyword evidence="4" id="KW-1003">Cell membrane</keyword>
<dbReference type="CDD" id="cd06579">
    <property type="entry name" value="TM_PBP1_transp_AraH_like"/>
    <property type="match status" value="1"/>
</dbReference>
<evidence type="ECO:0000256" key="2">
    <source>
        <dbReference type="ARBA" id="ARBA00005417"/>
    </source>
</evidence>
<feature type="transmembrane region" description="Helical" evidence="13">
    <location>
        <begin position="691"/>
        <end position="713"/>
    </location>
</feature>
<dbReference type="InterPro" id="IPR017871">
    <property type="entry name" value="ABC_transporter-like_CS"/>
</dbReference>
<dbReference type="GO" id="GO:0005886">
    <property type="term" value="C:plasma membrane"/>
    <property type="evidence" value="ECO:0007669"/>
    <property type="project" value="UniProtKB-SubCell"/>
</dbReference>
<keyword evidence="9" id="KW-0067">ATP-binding</keyword>
<comment type="caution">
    <text evidence="15">The sequence shown here is derived from an EMBL/GenBank/DDBJ whole genome shotgun (WGS) entry which is preliminary data.</text>
</comment>
<keyword evidence="16" id="KW-1185">Reference proteome</keyword>
<organism evidence="15 16">
    <name type="scientific">Ancylobacter dichloromethanicus</name>
    <dbReference type="NCBI Taxonomy" id="518825"/>
    <lineage>
        <taxon>Bacteria</taxon>
        <taxon>Pseudomonadati</taxon>
        <taxon>Pseudomonadota</taxon>
        <taxon>Alphaproteobacteria</taxon>
        <taxon>Hyphomicrobiales</taxon>
        <taxon>Xanthobacteraceae</taxon>
        <taxon>Ancylobacter</taxon>
    </lineage>
</organism>
<feature type="transmembrane region" description="Helical" evidence="13">
    <location>
        <begin position="826"/>
        <end position="843"/>
    </location>
</feature>
<dbReference type="InterPro" id="IPR027417">
    <property type="entry name" value="P-loop_NTPase"/>
</dbReference>
<dbReference type="RefSeq" id="WP_213370448.1">
    <property type="nucleotide sequence ID" value="NZ_BSFJ01000020.1"/>
</dbReference>
<feature type="domain" description="ABC transporter" evidence="14">
    <location>
        <begin position="308"/>
        <end position="531"/>
    </location>
</feature>
<evidence type="ECO:0000256" key="8">
    <source>
        <dbReference type="ARBA" id="ARBA00022741"/>
    </source>
</evidence>
<name>A0A9W6J8S3_9HYPH</name>
<reference evidence="15" key="1">
    <citation type="journal article" date="2014" name="Int. J. Syst. Evol. Microbiol.">
        <title>Complete genome sequence of Corynebacterium casei LMG S-19264T (=DSM 44701T), isolated from a smear-ripened cheese.</title>
        <authorList>
            <consortium name="US DOE Joint Genome Institute (JGI-PGF)"/>
            <person name="Walter F."/>
            <person name="Albersmeier A."/>
            <person name="Kalinowski J."/>
            <person name="Ruckert C."/>
        </authorList>
    </citation>
    <scope>NUCLEOTIDE SEQUENCE</scope>
    <source>
        <strain evidence="15">VKM B-2484</strain>
    </source>
</reference>
<dbReference type="InterPro" id="IPR050107">
    <property type="entry name" value="ABC_carbohydrate_import_ATPase"/>
</dbReference>
<evidence type="ECO:0000256" key="1">
    <source>
        <dbReference type="ARBA" id="ARBA00004651"/>
    </source>
</evidence>
<dbReference type="InterPro" id="IPR003439">
    <property type="entry name" value="ABC_transporter-like_ATP-bd"/>
</dbReference>
<keyword evidence="7" id="KW-0677">Repeat</keyword>
<feature type="domain" description="ABC transporter" evidence="14">
    <location>
        <begin position="51"/>
        <end position="292"/>
    </location>
</feature>
<keyword evidence="5" id="KW-0762">Sugar transport</keyword>
<evidence type="ECO:0000256" key="7">
    <source>
        <dbReference type="ARBA" id="ARBA00022737"/>
    </source>
</evidence>
<evidence type="ECO:0000256" key="5">
    <source>
        <dbReference type="ARBA" id="ARBA00022597"/>
    </source>
</evidence>
<dbReference type="Pfam" id="PF00005">
    <property type="entry name" value="ABC_tran"/>
    <property type="match status" value="2"/>
</dbReference>
<dbReference type="CDD" id="cd03216">
    <property type="entry name" value="ABC_Carb_Monos_I"/>
    <property type="match status" value="1"/>
</dbReference>
<feature type="transmembrane region" description="Helical" evidence="13">
    <location>
        <begin position="549"/>
        <end position="568"/>
    </location>
</feature>
<keyword evidence="8" id="KW-0547">Nucleotide-binding</keyword>
<dbReference type="GO" id="GO:0005524">
    <property type="term" value="F:ATP binding"/>
    <property type="evidence" value="ECO:0007669"/>
    <property type="project" value="UniProtKB-KW"/>
</dbReference>
<dbReference type="SUPFAM" id="SSF52540">
    <property type="entry name" value="P-loop containing nucleoside triphosphate hydrolases"/>
    <property type="match status" value="2"/>
</dbReference>
<protein>
    <recommendedName>
        <fullName evidence="14">ABC transporter domain-containing protein</fullName>
    </recommendedName>
</protein>
<dbReference type="SMART" id="SM00382">
    <property type="entry name" value="AAA"/>
    <property type="match status" value="2"/>
</dbReference>
<dbReference type="PANTHER" id="PTHR43790:SF9">
    <property type="entry name" value="GALACTOFURANOSE TRANSPORTER ATP-BINDING PROTEIN YTFR"/>
    <property type="match status" value="1"/>
</dbReference>
<dbReference type="GO" id="GO:0016887">
    <property type="term" value="F:ATP hydrolysis activity"/>
    <property type="evidence" value="ECO:0007669"/>
    <property type="project" value="InterPro"/>
</dbReference>
<reference evidence="15" key="2">
    <citation type="submission" date="2023-01" db="EMBL/GenBank/DDBJ databases">
        <authorList>
            <person name="Sun Q."/>
            <person name="Evtushenko L."/>
        </authorList>
    </citation>
    <scope>NUCLEOTIDE SEQUENCE</scope>
    <source>
        <strain evidence="15">VKM B-2484</strain>
    </source>
</reference>
<feature type="transmembrane region" description="Helical" evidence="13">
    <location>
        <begin position="799"/>
        <end position="820"/>
    </location>
</feature>
<dbReference type="Pfam" id="PF02653">
    <property type="entry name" value="BPD_transp_2"/>
    <property type="match status" value="1"/>
</dbReference>
<feature type="transmembrane region" description="Helical" evidence="13">
    <location>
        <begin position="653"/>
        <end position="671"/>
    </location>
</feature>
<keyword evidence="3" id="KW-0813">Transport</keyword>
<comment type="subcellular location">
    <subcellularLocation>
        <location evidence="1">Cell membrane</location>
        <topology evidence="1">Multi-pass membrane protein</topology>
    </subcellularLocation>
</comment>
<dbReference type="Proteomes" id="UP001143370">
    <property type="component" value="Unassembled WGS sequence"/>
</dbReference>
<dbReference type="PROSITE" id="PS50893">
    <property type="entry name" value="ABC_TRANSPORTER_2"/>
    <property type="match status" value="2"/>
</dbReference>
<dbReference type="InterPro" id="IPR001851">
    <property type="entry name" value="ABC_transp_permease"/>
</dbReference>
<dbReference type="AlphaFoldDB" id="A0A9W6J8S3"/>
<evidence type="ECO:0000313" key="16">
    <source>
        <dbReference type="Proteomes" id="UP001143370"/>
    </source>
</evidence>
<feature type="region of interest" description="Disordered" evidence="12">
    <location>
        <begin position="25"/>
        <end position="48"/>
    </location>
</feature>
<feature type="transmembrane region" description="Helical" evidence="13">
    <location>
        <begin position="770"/>
        <end position="792"/>
    </location>
</feature>
<dbReference type="InterPro" id="IPR003593">
    <property type="entry name" value="AAA+_ATPase"/>
</dbReference>
<comment type="similarity">
    <text evidence="2">Belongs to the ABC transporter superfamily.</text>
</comment>
<feature type="transmembrane region" description="Helical" evidence="13">
    <location>
        <begin position="629"/>
        <end position="646"/>
    </location>
</feature>